<dbReference type="PROSITE" id="PS00934">
    <property type="entry name" value="GLYOXALASE_I_1"/>
    <property type="match status" value="1"/>
</dbReference>
<dbReference type="RefSeq" id="WP_309981876.1">
    <property type="nucleotide sequence ID" value="NZ_JAVDTI010000002.1"/>
</dbReference>
<keyword evidence="4" id="KW-1185">Reference proteome</keyword>
<evidence type="ECO:0000259" key="2">
    <source>
        <dbReference type="Pfam" id="PF00903"/>
    </source>
</evidence>
<dbReference type="InterPro" id="IPR018146">
    <property type="entry name" value="Glyoxalase_1_CS"/>
</dbReference>
<protein>
    <submittedName>
        <fullName evidence="3">Catechol 2,3-dioxygenase-like lactoylglutathione lyase family enzyme</fullName>
    </submittedName>
</protein>
<dbReference type="InterPro" id="IPR004360">
    <property type="entry name" value="Glyas_Fos-R_dOase_dom"/>
</dbReference>
<feature type="domain" description="Glyoxalase/fosfomycin resistance/dioxygenase" evidence="2">
    <location>
        <begin position="20"/>
        <end position="44"/>
    </location>
</feature>
<dbReference type="Pfam" id="PF00903">
    <property type="entry name" value="Glyoxalase"/>
    <property type="match status" value="1"/>
</dbReference>
<dbReference type="EMBL" id="JAVDTI010000002">
    <property type="protein sequence ID" value="MDR6804593.1"/>
    <property type="molecule type" value="Genomic_DNA"/>
</dbReference>
<evidence type="ECO:0000256" key="1">
    <source>
        <dbReference type="ARBA" id="ARBA00022723"/>
    </source>
</evidence>
<dbReference type="Proteomes" id="UP001264980">
    <property type="component" value="Unassembled WGS sequence"/>
</dbReference>
<proteinExistence type="predicted"/>
<comment type="caution">
    <text evidence="3">The sequence shown here is derived from an EMBL/GenBank/DDBJ whole genome shotgun (WGS) entry which is preliminary data.</text>
</comment>
<sequence>MTNTKRIRGPLGIHIEGIQVILNVRDMEASRAFYKGILGFEEVDWGTDDFTSVNRENVQRWAGQSGNLDLDRL</sequence>
<organism evidence="3 4">
    <name type="scientific">Dyadobacter fermentans</name>
    <dbReference type="NCBI Taxonomy" id="94254"/>
    <lineage>
        <taxon>Bacteria</taxon>
        <taxon>Pseudomonadati</taxon>
        <taxon>Bacteroidota</taxon>
        <taxon>Cytophagia</taxon>
        <taxon>Cytophagales</taxon>
        <taxon>Spirosomataceae</taxon>
        <taxon>Dyadobacter</taxon>
    </lineage>
</organism>
<evidence type="ECO:0000313" key="4">
    <source>
        <dbReference type="Proteomes" id="UP001264980"/>
    </source>
</evidence>
<accession>A0ABU1QU36</accession>
<name>A0ABU1QU36_9BACT</name>
<reference evidence="3 4" key="1">
    <citation type="submission" date="2023-07" db="EMBL/GenBank/DDBJ databases">
        <title>Sorghum-associated microbial communities from plants grown in Nebraska, USA.</title>
        <authorList>
            <person name="Schachtman D."/>
        </authorList>
    </citation>
    <scope>NUCLEOTIDE SEQUENCE [LARGE SCALE GENOMIC DNA]</scope>
    <source>
        <strain evidence="3 4">BE57</strain>
    </source>
</reference>
<evidence type="ECO:0000313" key="3">
    <source>
        <dbReference type="EMBL" id="MDR6804593.1"/>
    </source>
</evidence>
<keyword evidence="1" id="KW-0479">Metal-binding</keyword>
<dbReference type="SUPFAM" id="SSF54593">
    <property type="entry name" value="Glyoxalase/Bleomycin resistance protein/Dihydroxybiphenyl dioxygenase"/>
    <property type="match status" value="1"/>
</dbReference>
<gene>
    <name evidence="3" type="ORF">J2W84_001639</name>
</gene>
<dbReference type="Gene3D" id="3.10.180.10">
    <property type="entry name" value="2,3-Dihydroxybiphenyl 1,2-Dioxygenase, domain 1"/>
    <property type="match status" value="1"/>
</dbReference>
<dbReference type="InterPro" id="IPR029068">
    <property type="entry name" value="Glyas_Bleomycin-R_OHBP_Dase"/>
</dbReference>